<dbReference type="RefSeq" id="WP_340235615.1">
    <property type="nucleotide sequence ID" value="NZ_JBBEWC010000004.1"/>
</dbReference>
<evidence type="ECO:0000256" key="2">
    <source>
        <dbReference type="ARBA" id="ARBA00022679"/>
    </source>
</evidence>
<keyword evidence="1" id="KW-0328">Glycosyltransferase</keyword>
<keyword evidence="2" id="KW-0808">Transferase</keyword>
<evidence type="ECO:0000313" key="4">
    <source>
        <dbReference type="Proteomes" id="UP001597510"/>
    </source>
</evidence>
<protein>
    <submittedName>
        <fullName evidence="3">Glycosyltransferase</fullName>
    </submittedName>
</protein>
<name>A0ABW5J4W1_9BACT</name>
<comment type="caution">
    <text evidence="3">The sequence shown here is derived from an EMBL/GenBank/DDBJ whole genome shotgun (WGS) entry which is preliminary data.</text>
</comment>
<proteinExistence type="predicted"/>
<evidence type="ECO:0000256" key="1">
    <source>
        <dbReference type="ARBA" id="ARBA00022676"/>
    </source>
</evidence>
<dbReference type="Proteomes" id="UP001597510">
    <property type="component" value="Unassembled WGS sequence"/>
</dbReference>
<gene>
    <name evidence="3" type="ORF">ACFSR2_04860</name>
</gene>
<dbReference type="EMBL" id="JBHULC010000004">
    <property type="protein sequence ID" value="MFD2520203.1"/>
    <property type="molecule type" value="Genomic_DNA"/>
</dbReference>
<dbReference type="InterPro" id="IPR002213">
    <property type="entry name" value="UDP_glucos_trans"/>
</dbReference>
<dbReference type="PANTHER" id="PTHR48043:SF145">
    <property type="entry name" value="FI06409P-RELATED"/>
    <property type="match status" value="1"/>
</dbReference>
<dbReference type="Pfam" id="PF00201">
    <property type="entry name" value="UDPGT"/>
    <property type="match status" value="1"/>
</dbReference>
<sequence length="452" mass="51721">MKKSGLLFIPASIRSHIIPAMYLADLLADKYEIYFAVTDEILTELVEKNGYKAVRQSGMKVMFGMESDFIVSEKKAKVSFLRLAKAYKNNELFNYRKKELGKLLEDIKPAGVIIDIFSSTDYLVLKTLRPQLNVVFFNPMLSTYRINGYPIVSEGSWLKSTSTKPGTFKKTTSFWTGITQPKQSILAYLKKQQEKQIFQKSGVPEDIIDKDNHFTKMFRGVPELIAAPLEFEVSPNVKQEWQHYLGLCTRLKRKDTELDNSFVELWPDIKHNRAKGQKIIYCSFGTYYNGPNKTLLDFVENLLNAIAEIGNIKLLISVNSLIIETARAIKEISPNVYFFSRVPQLEVLKETDLFITHGGLGSIKEAIDNEVPLLVYPLDLKYDQNGNGLKVELHKIGLRGNFAFETKLDIKRKIEELLLNASFKKHIKEMKNASNKNYTSEYNRVVLNSLDI</sequence>
<organism evidence="3 4">
    <name type="scientific">Emticicia soli</name>
    <dbReference type="NCBI Taxonomy" id="2027878"/>
    <lineage>
        <taxon>Bacteria</taxon>
        <taxon>Pseudomonadati</taxon>
        <taxon>Bacteroidota</taxon>
        <taxon>Cytophagia</taxon>
        <taxon>Cytophagales</taxon>
        <taxon>Leadbetterellaceae</taxon>
        <taxon>Emticicia</taxon>
    </lineage>
</organism>
<dbReference type="Gene3D" id="3.40.50.2000">
    <property type="entry name" value="Glycogen Phosphorylase B"/>
    <property type="match status" value="2"/>
</dbReference>
<dbReference type="InterPro" id="IPR050271">
    <property type="entry name" value="UDP-glycosyltransferase"/>
</dbReference>
<keyword evidence="4" id="KW-1185">Reference proteome</keyword>
<dbReference type="CDD" id="cd03784">
    <property type="entry name" value="GT1_Gtf-like"/>
    <property type="match status" value="1"/>
</dbReference>
<dbReference type="PANTHER" id="PTHR48043">
    <property type="entry name" value="EG:EG0003.4 PROTEIN-RELATED"/>
    <property type="match status" value="1"/>
</dbReference>
<accession>A0ABW5J4W1</accession>
<evidence type="ECO:0000313" key="3">
    <source>
        <dbReference type="EMBL" id="MFD2520203.1"/>
    </source>
</evidence>
<reference evidence="4" key="1">
    <citation type="journal article" date="2019" name="Int. J. Syst. Evol. Microbiol.">
        <title>The Global Catalogue of Microorganisms (GCM) 10K type strain sequencing project: providing services to taxonomists for standard genome sequencing and annotation.</title>
        <authorList>
            <consortium name="The Broad Institute Genomics Platform"/>
            <consortium name="The Broad Institute Genome Sequencing Center for Infectious Disease"/>
            <person name="Wu L."/>
            <person name="Ma J."/>
        </authorList>
    </citation>
    <scope>NUCLEOTIDE SEQUENCE [LARGE SCALE GENOMIC DNA]</scope>
    <source>
        <strain evidence="4">KCTC 52344</strain>
    </source>
</reference>
<dbReference type="SUPFAM" id="SSF53756">
    <property type="entry name" value="UDP-Glycosyltransferase/glycogen phosphorylase"/>
    <property type="match status" value="1"/>
</dbReference>